<evidence type="ECO:0000256" key="1">
    <source>
        <dbReference type="ARBA" id="ARBA00010643"/>
    </source>
</evidence>
<dbReference type="GO" id="GO:0046872">
    <property type="term" value="F:metal ion binding"/>
    <property type="evidence" value="ECO:0007669"/>
    <property type="project" value="UniProtKB-KW"/>
</dbReference>
<comment type="cofactor">
    <cofactor evidence="9">
        <name>[2Fe-2S] cluster</name>
        <dbReference type="ChEBI" id="CHEBI:190135"/>
    </cofactor>
</comment>
<comment type="cofactor">
    <cofactor evidence="10">
        <name>[2Fe-2S] cluster</name>
        <dbReference type="ChEBI" id="CHEBI:190135"/>
    </cofactor>
    <text evidence="10">Binds 1 [2Fe-2S] cluster.</text>
</comment>
<keyword evidence="4 10" id="KW-0479">Metal-binding</keyword>
<dbReference type="PANTHER" id="PTHR43342">
    <property type="entry name" value="NADH-QUINONE OXIDOREDUCTASE, E SUBUNIT"/>
    <property type="match status" value="1"/>
</dbReference>
<protein>
    <recommendedName>
        <fullName evidence="2">NADH-quinone oxidoreductase subunit E</fullName>
    </recommendedName>
    <alternativeName>
        <fullName evidence="7">NADH dehydrogenase I subunit E</fullName>
    </alternativeName>
    <alternativeName>
        <fullName evidence="8">NDH-1 subunit E</fullName>
    </alternativeName>
</protein>
<keyword evidence="6 10" id="KW-0411">Iron-sulfur</keyword>
<evidence type="ECO:0000256" key="2">
    <source>
        <dbReference type="ARBA" id="ARBA00019898"/>
    </source>
</evidence>
<evidence type="ECO:0000256" key="9">
    <source>
        <dbReference type="ARBA" id="ARBA00034078"/>
    </source>
</evidence>
<comment type="similarity">
    <text evidence="1">Belongs to the complex I 24 kDa subunit family.</text>
</comment>
<organism evidence="11 12">
    <name type="scientific">Neptunomonas antarctica</name>
    <dbReference type="NCBI Taxonomy" id="619304"/>
    <lineage>
        <taxon>Bacteria</taxon>
        <taxon>Pseudomonadati</taxon>
        <taxon>Pseudomonadota</taxon>
        <taxon>Gammaproteobacteria</taxon>
        <taxon>Oceanospirillales</taxon>
        <taxon>Oceanospirillaceae</taxon>
        <taxon>Neptunomonas</taxon>
    </lineage>
</organism>
<dbReference type="CDD" id="cd03081">
    <property type="entry name" value="TRX_Fd_NuoE_FDH_gamma"/>
    <property type="match status" value="1"/>
</dbReference>
<dbReference type="AlphaFoldDB" id="A0A1N7NG76"/>
<accession>A0A1N7NG76</accession>
<reference evidence="12" key="1">
    <citation type="submission" date="2017-01" db="EMBL/GenBank/DDBJ databases">
        <authorList>
            <person name="Varghese N."/>
            <person name="Submissions S."/>
        </authorList>
    </citation>
    <scope>NUCLEOTIDE SEQUENCE [LARGE SCALE GENOMIC DNA]</scope>
    <source>
        <strain evidence="12">DSM 22306</strain>
    </source>
</reference>
<evidence type="ECO:0000313" key="12">
    <source>
        <dbReference type="Proteomes" id="UP000185999"/>
    </source>
</evidence>
<evidence type="ECO:0000256" key="6">
    <source>
        <dbReference type="ARBA" id="ARBA00023014"/>
    </source>
</evidence>
<evidence type="ECO:0000256" key="7">
    <source>
        <dbReference type="ARBA" id="ARBA00031580"/>
    </source>
</evidence>
<dbReference type="PIRSF" id="PIRSF000216">
    <property type="entry name" value="NADH_DH_24kDa"/>
    <property type="match status" value="1"/>
</dbReference>
<feature type="binding site" evidence="10">
    <location>
        <position position="87"/>
    </location>
    <ligand>
        <name>[2Fe-2S] cluster</name>
        <dbReference type="ChEBI" id="CHEBI:190135"/>
    </ligand>
</feature>
<keyword evidence="3 10" id="KW-0001">2Fe-2S</keyword>
<dbReference type="RefSeq" id="WP_054342150.1">
    <property type="nucleotide sequence ID" value="NZ_FTOE01000009.1"/>
</dbReference>
<evidence type="ECO:0000256" key="8">
    <source>
        <dbReference type="ARBA" id="ARBA00032788"/>
    </source>
</evidence>
<dbReference type="PANTHER" id="PTHR43342:SF1">
    <property type="entry name" value="BIFURCATING [FEFE] HYDROGENASE GAMMA SUBUNIT"/>
    <property type="match status" value="1"/>
</dbReference>
<evidence type="ECO:0000313" key="11">
    <source>
        <dbReference type="EMBL" id="SIS97292.1"/>
    </source>
</evidence>
<gene>
    <name evidence="11" type="ORF">SAMN05421760_109102</name>
</gene>
<name>A0A1N7NG76_9GAMM</name>
<evidence type="ECO:0000256" key="5">
    <source>
        <dbReference type="ARBA" id="ARBA00023004"/>
    </source>
</evidence>
<evidence type="ECO:0000256" key="3">
    <source>
        <dbReference type="ARBA" id="ARBA00022714"/>
    </source>
</evidence>
<dbReference type="GO" id="GO:0016491">
    <property type="term" value="F:oxidoreductase activity"/>
    <property type="evidence" value="ECO:0007669"/>
    <property type="project" value="InterPro"/>
</dbReference>
<sequence>MSDIAQWSPQVVQNVIALLKHKPGALLPILHGIQDSVGYVPPDSVPMIADALHQTRAEIHGVITFYHHFRMTPPGSNVVEVCRAEACQARGARALEAHVKDKLAIDYHMTTLDREFSLEPVYCLGNCACGPTIRVGDEIIGRVTPAKFDALVDELTTQVLEVRS</sequence>
<dbReference type="NCBIfam" id="NF004638">
    <property type="entry name" value="PRK05988.1"/>
    <property type="match status" value="1"/>
</dbReference>
<feature type="binding site" evidence="10">
    <location>
        <position position="123"/>
    </location>
    <ligand>
        <name>[2Fe-2S] cluster</name>
        <dbReference type="ChEBI" id="CHEBI:190135"/>
    </ligand>
</feature>
<feature type="binding site" evidence="10">
    <location>
        <position position="82"/>
    </location>
    <ligand>
        <name>[2Fe-2S] cluster</name>
        <dbReference type="ChEBI" id="CHEBI:190135"/>
    </ligand>
</feature>
<evidence type="ECO:0000256" key="10">
    <source>
        <dbReference type="PIRSR" id="PIRSR000216-1"/>
    </source>
</evidence>
<evidence type="ECO:0000256" key="4">
    <source>
        <dbReference type="ARBA" id="ARBA00022723"/>
    </source>
</evidence>
<dbReference type="InterPro" id="IPR028431">
    <property type="entry name" value="NADP_DH_HndA-like"/>
</dbReference>
<keyword evidence="12" id="KW-1185">Reference proteome</keyword>
<dbReference type="InterPro" id="IPR041921">
    <property type="entry name" value="NuoE_N"/>
</dbReference>
<dbReference type="Pfam" id="PF01257">
    <property type="entry name" value="2Fe-2S_thioredx"/>
    <property type="match status" value="1"/>
</dbReference>
<dbReference type="Proteomes" id="UP000185999">
    <property type="component" value="Unassembled WGS sequence"/>
</dbReference>
<keyword evidence="5 10" id="KW-0408">Iron</keyword>
<dbReference type="EMBL" id="FTOE01000009">
    <property type="protein sequence ID" value="SIS97292.1"/>
    <property type="molecule type" value="Genomic_DNA"/>
</dbReference>
<dbReference type="Gene3D" id="1.10.10.1590">
    <property type="entry name" value="NADH-quinone oxidoreductase subunit E"/>
    <property type="match status" value="1"/>
</dbReference>
<feature type="binding site" evidence="10">
    <location>
        <position position="127"/>
    </location>
    <ligand>
        <name>[2Fe-2S] cluster</name>
        <dbReference type="ChEBI" id="CHEBI:190135"/>
    </ligand>
</feature>
<dbReference type="Gene3D" id="3.40.30.10">
    <property type="entry name" value="Glutaredoxin"/>
    <property type="match status" value="1"/>
</dbReference>
<proteinExistence type="inferred from homology"/>
<dbReference type="OrthoDB" id="9807941at2"/>
<dbReference type="InterPro" id="IPR002023">
    <property type="entry name" value="NuoE-like"/>
</dbReference>
<dbReference type="STRING" id="619304.SAMN05421760_109102"/>
<dbReference type="PROSITE" id="PS01099">
    <property type="entry name" value="COMPLEX1_24K"/>
    <property type="match status" value="1"/>
</dbReference>
<dbReference type="InterPro" id="IPR036249">
    <property type="entry name" value="Thioredoxin-like_sf"/>
</dbReference>
<dbReference type="GO" id="GO:0051537">
    <property type="term" value="F:2 iron, 2 sulfur cluster binding"/>
    <property type="evidence" value="ECO:0007669"/>
    <property type="project" value="UniProtKB-KW"/>
</dbReference>
<dbReference type="SUPFAM" id="SSF52833">
    <property type="entry name" value="Thioredoxin-like"/>
    <property type="match status" value="1"/>
</dbReference>